<dbReference type="FunFam" id="3.40.20.10:FF:000031">
    <property type="entry name" value="protein flightless-1 homolog isoform X1"/>
    <property type="match status" value="1"/>
</dbReference>
<evidence type="ECO:0000313" key="7">
    <source>
        <dbReference type="RefSeq" id="XP_013412222.1"/>
    </source>
</evidence>
<dbReference type="InterPro" id="IPR001611">
    <property type="entry name" value="Leu-rich_rpt"/>
</dbReference>
<keyword evidence="1" id="KW-0433">Leucine-rich repeat</keyword>
<feature type="domain" description="Gelsolin-like" evidence="5">
    <location>
        <begin position="512"/>
        <end position="592"/>
    </location>
</feature>
<evidence type="ECO:0000256" key="4">
    <source>
        <dbReference type="SAM" id="MobiDB-lite"/>
    </source>
</evidence>
<feature type="compositionally biased region" description="Basic and acidic residues" evidence="4">
    <location>
        <begin position="463"/>
        <end position="478"/>
    </location>
</feature>
<feature type="domain" description="Gelsolin-like" evidence="5">
    <location>
        <begin position="1042"/>
        <end position="1113"/>
    </location>
</feature>
<keyword evidence="2" id="KW-0677">Repeat</keyword>
<dbReference type="GO" id="GO:0008154">
    <property type="term" value="P:actin polymerization or depolymerization"/>
    <property type="evidence" value="ECO:0007669"/>
    <property type="project" value="TreeGrafter"/>
</dbReference>
<dbReference type="SMART" id="SM00365">
    <property type="entry name" value="LRR_SD22"/>
    <property type="match status" value="4"/>
</dbReference>
<accession>A0A1S3JPD7</accession>
<dbReference type="RefSeq" id="XP_013412222.1">
    <property type="nucleotide sequence ID" value="XM_013556768.2"/>
</dbReference>
<evidence type="ECO:0000256" key="3">
    <source>
        <dbReference type="ARBA" id="ARBA00023203"/>
    </source>
</evidence>
<dbReference type="PANTHER" id="PTHR11977">
    <property type="entry name" value="VILLIN"/>
    <property type="match status" value="1"/>
</dbReference>
<dbReference type="InterPro" id="IPR007122">
    <property type="entry name" value="Villin/Gelsolin"/>
</dbReference>
<dbReference type="SMART" id="SM00364">
    <property type="entry name" value="LRR_BAC"/>
    <property type="match status" value="6"/>
</dbReference>
<dbReference type="InterPro" id="IPR025875">
    <property type="entry name" value="Leu-rich_rpt_4"/>
</dbReference>
<dbReference type="SUPFAM" id="SSF52058">
    <property type="entry name" value="L domain-like"/>
    <property type="match status" value="2"/>
</dbReference>
<dbReference type="GO" id="GO:0005634">
    <property type="term" value="C:nucleus"/>
    <property type="evidence" value="ECO:0007669"/>
    <property type="project" value="TreeGrafter"/>
</dbReference>
<dbReference type="FunFam" id="3.40.20.10:FF:000020">
    <property type="entry name" value="protein flightless-1 homolog isoform X1"/>
    <property type="match status" value="1"/>
</dbReference>
<dbReference type="CDD" id="cd11291">
    <property type="entry name" value="gelsolin_S6_like"/>
    <property type="match status" value="1"/>
</dbReference>
<dbReference type="PRINTS" id="PR00597">
    <property type="entry name" value="GELSOLIN"/>
</dbReference>
<dbReference type="CDD" id="cd11280">
    <property type="entry name" value="gelsolin_like"/>
    <property type="match status" value="2"/>
</dbReference>
<dbReference type="FunFam" id="3.80.10.10:FF:000033">
    <property type="entry name" value="FLII, actin remodeling protein"/>
    <property type="match status" value="1"/>
</dbReference>
<feature type="domain" description="Gelsolin-like" evidence="5">
    <location>
        <begin position="634"/>
        <end position="705"/>
    </location>
</feature>
<dbReference type="SMART" id="SM00262">
    <property type="entry name" value="GEL"/>
    <property type="match status" value="6"/>
</dbReference>
<dbReference type="RefSeq" id="XP_013412223.1">
    <property type="nucleotide sequence ID" value="XM_013556769.2"/>
</dbReference>
<protein>
    <submittedName>
        <fullName evidence="7">Protein flightless-1 homolog isoform X1</fullName>
    </submittedName>
    <submittedName>
        <fullName evidence="8">Protein flightless-1 homolog isoform X2</fullName>
    </submittedName>
</protein>
<gene>
    <name evidence="7 8" type="primary">LOC106174978</name>
</gene>
<evidence type="ECO:0000256" key="2">
    <source>
        <dbReference type="ARBA" id="ARBA00022737"/>
    </source>
</evidence>
<dbReference type="GO" id="GO:0005737">
    <property type="term" value="C:cytoplasm"/>
    <property type="evidence" value="ECO:0007669"/>
    <property type="project" value="TreeGrafter"/>
</dbReference>
<dbReference type="FunFam" id="3.40.20.10:FF:000019">
    <property type="entry name" value="protein flightless-1 homolog isoform X1"/>
    <property type="match status" value="1"/>
</dbReference>
<dbReference type="GO" id="GO:0005546">
    <property type="term" value="F:phosphatidylinositol-4,5-bisphosphate binding"/>
    <property type="evidence" value="ECO:0007669"/>
    <property type="project" value="TreeGrafter"/>
</dbReference>
<evidence type="ECO:0000259" key="5">
    <source>
        <dbReference type="Pfam" id="PF00626"/>
    </source>
</evidence>
<dbReference type="FunFam" id="3.80.10.10:FF:000054">
    <property type="entry name" value="FLII, actin remodeling protein"/>
    <property type="match status" value="1"/>
</dbReference>
<keyword evidence="6" id="KW-1185">Reference proteome</keyword>
<dbReference type="SMART" id="SM00369">
    <property type="entry name" value="LRR_TYP"/>
    <property type="match status" value="9"/>
</dbReference>
<feature type="domain" description="Gelsolin-like" evidence="5">
    <location>
        <begin position="746"/>
        <end position="820"/>
    </location>
</feature>
<reference evidence="7 8" key="1">
    <citation type="submission" date="2025-04" db="UniProtKB">
        <authorList>
            <consortium name="RefSeq"/>
        </authorList>
    </citation>
    <scope>IDENTIFICATION</scope>
    <source>
        <tissue evidence="7 8">Gonads</tissue>
    </source>
</reference>
<dbReference type="Gene3D" id="3.80.10.10">
    <property type="entry name" value="Ribonuclease Inhibitor"/>
    <property type="match status" value="3"/>
</dbReference>
<evidence type="ECO:0000313" key="6">
    <source>
        <dbReference type="Proteomes" id="UP000085678"/>
    </source>
</evidence>
<dbReference type="FunFam" id="3.40.20.10:FF:000034">
    <property type="entry name" value="protein flightless-1 homolog isoform X1"/>
    <property type="match status" value="1"/>
</dbReference>
<dbReference type="GO" id="GO:0051014">
    <property type="term" value="P:actin filament severing"/>
    <property type="evidence" value="ECO:0007669"/>
    <property type="project" value="TreeGrafter"/>
</dbReference>
<sequence length="1239" mass="142242">MAATGVLPFVRGIDLSGYDFQEGKFPKDVADMIGLRWLYVNDSNLDKLPDELSNLNKLEHISLVRNNLVSIHGELSDLPCLRVINCRYNNLRNTGIPTDIFSLEDLSTLDFSHNQLKEVPADLELAKGLLVLNLSHNKIESIPSPLFINLTDIVHLDLSDNQLTTLPPQMRRLSNLQTLILNNNPLQHAQLRQLPAMVSLQTLHMRNTQRTLGNFPSGVDTLENLTDIDLSKNDLPKVPEPIYKLLSIKRLNISDNNITELSSLVDSWSELEVLNASRNKLTALPASICKLTRLKRLYLNCNQLDFEGIPASIGKLQELEVFSAANNNLEMIPEGLCRCTKLKKLILNCNRLITLPDAYHFLTDLQELDVRYNPDIEMPPKPKELQVGSGIEYYNIDFSLNNQLKLAGAVPTTPTGQTPPHKDPVARKKRLHRRRDTGEGKSSDQVLKGMRDIAKDKNKKSSPSKEEEKEPIKPKRWDENLQKPHLDYSEIFEEDVGQIPGLTVWEIENFLPVELDEAFHGKFYEADCYIILKTYIDDTSSLNWEIYYWIGEKASLDKKACSAIHSVNLRNLLGAEGRTIREEMNDESDEFMDLFENDIHYIEGGRTASGFFTVEENIFDPRMYRVSGTQTVHLEPVRCHVNCLDPRFVYMIDCKMEIYIWMGPKAKNVTKTKTRLVAEKINKNERKNKAEILMFAPGFESPEFWKVLGGPPGVRGIREIVPDDWKPTVPKLYKVGLGMGYLELPQVEVPHKKLVQGLLKTKNVYILDCHSDVFIWIGKKSTRLVRAAALKLSQELCSMLDRPAFTRVTRCQDGTESQLFKMKFVGWDDVIAVDYTRTSESVIKRGVDLKVIMERDKIKTDLSALFMPRQPPMSNQEAEQLMEEWNEDLDGMESFVLEGKKFVRLPDEELGHFYSEDSYVFLCRYWVPVDSPEGTGDEDNEEEEPEDDFKCVVYFWQGRNAGNMGWLTFTFSLQKKFEALFGDKLEVVRTHQQQENLKFLSHFKKKFVIHQGKRNPNSEEPENVELYQIRANGSPLATRCIQVPVDASNLNSSFCFLLKVPFDNDDMQGIMYVWIGRKSDPEEAKLAEEIARELFDETYTVQIVCEGVEPENFFWVGIGGKKPYEKTAEFMKYARLFRCSNEKGYFTVSEKCSDFCQDDLADDDVMILDNGEQVFLWLGRKTSDVEIKLAFKSAQVYVQHMRNKQPDKPRKLLLALKNKENQRFTKCFHGWGKFRVAPE</sequence>
<evidence type="ECO:0000313" key="8">
    <source>
        <dbReference type="RefSeq" id="XP_013412223.1"/>
    </source>
</evidence>
<dbReference type="Gene3D" id="3.40.20.10">
    <property type="entry name" value="Severin"/>
    <property type="match status" value="6"/>
</dbReference>
<dbReference type="Pfam" id="PF00626">
    <property type="entry name" value="Gelsolin"/>
    <property type="match status" value="5"/>
</dbReference>
<proteinExistence type="predicted"/>
<dbReference type="GeneID" id="106174978"/>
<dbReference type="Pfam" id="PF13855">
    <property type="entry name" value="LRR_8"/>
    <property type="match status" value="2"/>
</dbReference>
<dbReference type="Proteomes" id="UP000085678">
    <property type="component" value="Unplaced"/>
</dbReference>
<dbReference type="InterPro" id="IPR003591">
    <property type="entry name" value="Leu-rich_rpt_typical-subtyp"/>
</dbReference>
<evidence type="ECO:0000256" key="1">
    <source>
        <dbReference type="ARBA" id="ARBA00022614"/>
    </source>
</evidence>
<dbReference type="AlphaFoldDB" id="A0A1S3JPD7"/>
<dbReference type="CDD" id="cd11292">
    <property type="entry name" value="gelsolin_S3_like"/>
    <property type="match status" value="1"/>
</dbReference>
<dbReference type="InterPro" id="IPR032675">
    <property type="entry name" value="LRR_dom_sf"/>
</dbReference>
<dbReference type="CDD" id="cd11290">
    <property type="entry name" value="gelsolin_S1_like"/>
    <property type="match status" value="1"/>
</dbReference>
<dbReference type="GO" id="GO:0051015">
    <property type="term" value="F:actin filament binding"/>
    <property type="evidence" value="ECO:0007669"/>
    <property type="project" value="InterPro"/>
</dbReference>
<dbReference type="OrthoDB" id="20529at2759"/>
<dbReference type="KEGG" id="lak:106174978"/>
<keyword evidence="3" id="KW-0009">Actin-binding</keyword>
<dbReference type="SUPFAM" id="SSF55753">
    <property type="entry name" value="Actin depolymerizing proteins"/>
    <property type="match status" value="6"/>
</dbReference>
<dbReference type="GO" id="GO:0015629">
    <property type="term" value="C:actin cytoskeleton"/>
    <property type="evidence" value="ECO:0007669"/>
    <property type="project" value="TreeGrafter"/>
</dbReference>
<dbReference type="PROSITE" id="PS51450">
    <property type="entry name" value="LRR"/>
    <property type="match status" value="3"/>
</dbReference>
<dbReference type="GO" id="GO:0051016">
    <property type="term" value="P:barbed-end actin filament capping"/>
    <property type="evidence" value="ECO:0007669"/>
    <property type="project" value="TreeGrafter"/>
</dbReference>
<dbReference type="Pfam" id="PF12799">
    <property type="entry name" value="LRR_4"/>
    <property type="match status" value="1"/>
</dbReference>
<dbReference type="STRING" id="7574.A0A1S3JPD7"/>
<dbReference type="InterPro" id="IPR029006">
    <property type="entry name" value="ADF-H/Gelsolin-like_dom_sf"/>
</dbReference>
<feature type="region of interest" description="Disordered" evidence="4">
    <location>
        <begin position="409"/>
        <end position="478"/>
    </location>
</feature>
<dbReference type="GO" id="GO:0030239">
    <property type="term" value="P:myofibril assembly"/>
    <property type="evidence" value="ECO:0007669"/>
    <property type="project" value="TreeGrafter"/>
</dbReference>
<organism evidence="6 8">
    <name type="scientific">Lingula anatina</name>
    <name type="common">Brachiopod</name>
    <name type="synonym">Lingula unguis</name>
    <dbReference type="NCBI Taxonomy" id="7574"/>
    <lineage>
        <taxon>Eukaryota</taxon>
        <taxon>Metazoa</taxon>
        <taxon>Spiralia</taxon>
        <taxon>Lophotrochozoa</taxon>
        <taxon>Brachiopoda</taxon>
        <taxon>Linguliformea</taxon>
        <taxon>Lingulata</taxon>
        <taxon>Lingulida</taxon>
        <taxon>Linguloidea</taxon>
        <taxon>Lingulidae</taxon>
        <taxon>Lingula</taxon>
    </lineage>
</organism>
<name>A0A1S3JPD7_LINAN</name>
<dbReference type="CDD" id="cd11288">
    <property type="entry name" value="gelsolin_S5_like"/>
    <property type="match status" value="1"/>
</dbReference>
<dbReference type="InterPro" id="IPR007123">
    <property type="entry name" value="Gelsolin-like_dom"/>
</dbReference>
<dbReference type="FunFam" id="3.40.20.10:FF:000021">
    <property type="entry name" value="protein flightless-1 homolog isoform X2"/>
    <property type="match status" value="1"/>
</dbReference>
<dbReference type="PANTHER" id="PTHR11977:SF51">
    <property type="entry name" value="PROTEIN FLIGHTLESS-1 HOMOLOG"/>
    <property type="match status" value="1"/>
</dbReference>
<feature type="domain" description="Gelsolin-like" evidence="5">
    <location>
        <begin position="1148"/>
        <end position="1206"/>
    </location>
</feature>